<dbReference type="EMBL" id="JBHMEZ010000001">
    <property type="protein sequence ID" value="MFB9051719.1"/>
    <property type="molecule type" value="Genomic_DNA"/>
</dbReference>
<dbReference type="InterPro" id="IPR001310">
    <property type="entry name" value="Histidine_triad_HIT"/>
</dbReference>
<sequence>MASIFSKIISGEIPCYKVAETDDFLAFLDINPNAKGHTLCIPKQEVDKIFDMDDALYIGLMKFSKEVATALKKAVPCKRVGMTVIGLEVPHAHVHLIPLNTMEDARFLQKTNVSKEEFQEIASAISQAM</sequence>
<dbReference type="RefSeq" id="WP_382380404.1">
    <property type="nucleotide sequence ID" value="NZ_JBHMEZ010000001.1"/>
</dbReference>
<evidence type="ECO:0000313" key="3">
    <source>
        <dbReference type="EMBL" id="MFB9051719.1"/>
    </source>
</evidence>
<feature type="short sequence motif" description="Histidine triad motif" evidence="1">
    <location>
        <begin position="91"/>
        <end position="95"/>
    </location>
</feature>
<dbReference type="Pfam" id="PF01230">
    <property type="entry name" value="HIT"/>
    <property type="match status" value="1"/>
</dbReference>
<dbReference type="GO" id="GO:0008168">
    <property type="term" value="F:methyltransferase activity"/>
    <property type="evidence" value="ECO:0007669"/>
    <property type="project" value="UniProtKB-KW"/>
</dbReference>
<dbReference type="PRINTS" id="PR00332">
    <property type="entry name" value="HISTRIAD"/>
</dbReference>
<protein>
    <submittedName>
        <fullName evidence="3">HIT family protein</fullName>
        <ecNumber evidence="3">2.1.1.-</ecNumber>
    </submittedName>
</protein>
<organism evidence="3 4">
    <name type="scientific">Formosa undariae</name>
    <dbReference type="NCBI Taxonomy" id="1325436"/>
    <lineage>
        <taxon>Bacteria</taxon>
        <taxon>Pseudomonadati</taxon>
        <taxon>Bacteroidota</taxon>
        <taxon>Flavobacteriia</taxon>
        <taxon>Flavobacteriales</taxon>
        <taxon>Flavobacteriaceae</taxon>
        <taxon>Formosa</taxon>
    </lineage>
</organism>
<evidence type="ECO:0000313" key="4">
    <source>
        <dbReference type="Proteomes" id="UP001589605"/>
    </source>
</evidence>
<dbReference type="Proteomes" id="UP001589605">
    <property type="component" value="Unassembled WGS sequence"/>
</dbReference>
<feature type="domain" description="HIT" evidence="2">
    <location>
        <begin position="4"/>
        <end position="107"/>
    </location>
</feature>
<keyword evidence="4" id="KW-1185">Reference proteome</keyword>
<evidence type="ECO:0000256" key="1">
    <source>
        <dbReference type="PROSITE-ProRule" id="PRU00464"/>
    </source>
</evidence>
<dbReference type="PANTHER" id="PTHR46648:SF1">
    <property type="entry name" value="ADENOSINE 5'-MONOPHOSPHORAMIDASE HNT1"/>
    <property type="match status" value="1"/>
</dbReference>
<dbReference type="Gene3D" id="3.30.428.10">
    <property type="entry name" value="HIT-like"/>
    <property type="match status" value="1"/>
</dbReference>
<dbReference type="InterPro" id="IPR011146">
    <property type="entry name" value="HIT-like"/>
</dbReference>
<dbReference type="SUPFAM" id="SSF54197">
    <property type="entry name" value="HIT-like"/>
    <property type="match status" value="1"/>
</dbReference>
<proteinExistence type="predicted"/>
<name>A0ABV5EX40_9FLAO</name>
<keyword evidence="3" id="KW-0808">Transferase</keyword>
<dbReference type="InterPro" id="IPR036265">
    <property type="entry name" value="HIT-like_sf"/>
</dbReference>
<dbReference type="PANTHER" id="PTHR46648">
    <property type="entry name" value="HIT FAMILY PROTEIN 1"/>
    <property type="match status" value="1"/>
</dbReference>
<comment type="caution">
    <text evidence="3">The sequence shown here is derived from an EMBL/GenBank/DDBJ whole genome shotgun (WGS) entry which is preliminary data.</text>
</comment>
<accession>A0ABV5EX40</accession>
<dbReference type="PROSITE" id="PS51084">
    <property type="entry name" value="HIT_2"/>
    <property type="match status" value="1"/>
</dbReference>
<dbReference type="GO" id="GO:0032259">
    <property type="term" value="P:methylation"/>
    <property type="evidence" value="ECO:0007669"/>
    <property type="project" value="UniProtKB-KW"/>
</dbReference>
<evidence type="ECO:0000259" key="2">
    <source>
        <dbReference type="PROSITE" id="PS51084"/>
    </source>
</evidence>
<reference evidence="3 4" key="1">
    <citation type="submission" date="2024-09" db="EMBL/GenBank/DDBJ databases">
        <authorList>
            <person name="Sun Q."/>
            <person name="Mori K."/>
        </authorList>
    </citation>
    <scope>NUCLEOTIDE SEQUENCE [LARGE SCALE GENOMIC DNA]</scope>
    <source>
        <strain evidence="3 4">CECT 8286</strain>
    </source>
</reference>
<keyword evidence="3" id="KW-0489">Methyltransferase</keyword>
<dbReference type="EC" id="2.1.1.-" evidence="3"/>
<gene>
    <name evidence="3" type="ORF">ACFFVB_01395</name>
</gene>